<feature type="compositionally biased region" description="Polar residues" evidence="1">
    <location>
        <begin position="405"/>
        <end position="415"/>
    </location>
</feature>
<dbReference type="Proteomes" id="UP000246740">
    <property type="component" value="Unassembled WGS sequence"/>
</dbReference>
<dbReference type="OrthoDB" id="5595379at2759"/>
<evidence type="ECO:0000313" key="2">
    <source>
        <dbReference type="EMBL" id="PWY98301.1"/>
    </source>
</evidence>
<organism evidence="2 3">
    <name type="scientific">Testicularia cyperi</name>
    <dbReference type="NCBI Taxonomy" id="1882483"/>
    <lineage>
        <taxon>Eukaryota</taxon>
        <taxon>Fungi</taxon>
        <taxon>Dikarya</taxon>
        <taxon>Basidiomycota</taxon>
        <taxon>Ustilaginomycotina</taxon>
        <taxon>Ustilaginomycetes</taxon>
        <taxon>Ustilaginales</taxon>
        <taxon>Anthracoideaceae</taxon>
        <taxon>Testicularia</taxon>
    </lineage>
</organism>
<feature type="region of interest" description="Disordered" evidence="1">
    <location>
        <begin position="116"/>
        <end position="145"/>
    </location>
</feature>
<feature type="compositionally biased region" description="Polar residues" evidence="1">
    <location>
        <begin position="127"/>
        <end position="137"/>
    </location>
</feature>
<gene>
    <name evidence="2" type="ORF">BCV70DRAFT_207935</name>
</gene>
<dbReference type="AlphaFoldDB" id="A0A317XJN6"/>
<protein>
    <submittedName>
        <fullName evidence="2">Uncharacterized protein</fullName>
    </submittedName>
</protein>
<keyword evidence="3" id="KW-1185">Reference proteome</keyword>
<dbReference type="STRING" id="1882483.A0A317XJN6"/>
<dbReference type="InParanoid" id="A0A317XJN6"/>
<feature type="compositionally biased region" description="Basic and acidic residues" evidence="1">
    <location>
        <begin position="566"/>
        <end position="582"/>
    </location>
</feature>
<feature type="compositionally biased region" description="Polar residues" evidence="1">
    <location>
        <begin position="474"/>
        <end position="484"/>
    </location>
</feature>
<evidence type="ECO:0000256" key="1">
    <source>
        <dbReference type="SAM" id="MobiDB-lite"/>
    </source>
</evidence>
<dbReference type="EMBL" id="KZ819199">
    <property type="protein sequence ID" value="PWY98301.1"/>
    <property type="molecule type" value="Genomic_DNA"/>
</dbReference>
<accession>A0A317XJN6</accession>
<evidence type="ECO:0000313" key="3">
    <source>
        <dbReference type="Proteomes" id="UP000246740"/>
    </source>
</evidence>
<proteinExistence type="predicted"/>
<sequence length="686" mass="74517">MVCLTASRKLSEPVSGTVVAWRPISHSIERYNAYEEQEDRAASEGTALNSSATELHTLPRSKCSMSTPRSSLMTESMRDDAASVASILADAASAKSRQAFVVSTVTPATTPLVRALEPTARGRRQVAGTNETRNNSPDTDSDADDATCDVTIDAADTSADTSVTSFLATPDDSFLDHHENGCRQQTGASLIASTAVAVDLQPTLTVAHSSRSLLEGLPAWPERPRELCGPDIGSTGTPQNLVTVTTAVNLALSALPHPRVCPLPPSNKAGHIDPSAILPHAHQIREETHRHESDTRVSEPLVQELSSCDEDAEGEPDEGYGAVCPIWSSGSLNSSADIENPVPLLSRDGTWGGPRPLPTDPFIENCSLQQLDSRLTGLEAQRQQQAPLQDLELEESPERLPTVAEESQTSQSEANGVTLGDRENLDQADSLSGAPQPFGSPKVSTQVSVSEQDIGTSRKLQRRSQRIEGRRTTETQSDQSSPTRQLRLRCKSRVRSRSESHRSSTQSVLTRTDEQVLVQDNSQPEHHITKRARRESSTLSREARSRVSGGPKAGTVNNGPAAESGRYGEADTAKHERPSPEAVRRCLTQALGPNRLRSFPQYMHLHEAFPLFYQRYHISSSVSPEVLSIILRSIDLQACSQDLQFAVCRASRALGAFNKPRSILDLYTPRFVRGVGVTKEGMCPIW</sequence>
<feature type="region of interest" description="Disordered" evidence="1">
    <location>
        <begin position="380"/>
        <end position="582"/>
    </location>
</feature>
<name>A0A317XJN6_9BASI</name>
<feature type="compositionally biased region" description="Polar residues" evidence="1">
    <location>
        <begin position="442"/>
        <end position="455"/>
    </location>
</feature>
<reference evidence="2 3" key="1">
    <citation type="journal article" date="2018" name="Mol. Biol. Evol.">
        <title>Broad Genomic Sampling Reveals a Smut Pathogenic Ancestry of the Fungal Clade Ustilaginomycotina.</title>
        <authorList>
            <person name="Kijpornyongpan T."/>
            <person name="Mondo S.J."/>
            <person name="Barry K."/>
            <person name="Sandor L."/>
            <person name="Lee J."/>
            <person name="Lipzen A."/>
            <person name="Pangilinan J."/>
            <person name="LaButti K."/>
            <person name="Hainaut M."/>
            <person name="Henrissat B."/>
            <person name="Grigoriev I.V."/>
            <person name="Spatafora J.W."/>
            <person name="Aime M.C."/>
        </authorList>
    </citation>
    <scope>NUCLEOTIDE SEQUENCE [LARGE SCALE GENOMIC DNA]</scope>
    <source>
        <strain evidence="2 3">MCA 3645</strain>
    </source>
</reference>
<feature type="compositionally biased region" description="Basic residues" evidence="1">
    <location>
        <begin position="486"/>
        <end position="495"/>
    </location>
</feature>